<dbReference type="Proteomes" id="UP000049983">
    <property type="component" value="Unassembled WGS sequence"/>
</dbReference>
<keyword evidence="2" id="KW-1133">Transmembrane helix</keyword>
<dbReference type="GO" id="GO:0051536">
    <property type="term" value="F:iron-sulfur cluster binding"/>
    <property type="evidence" value="ECO:0007669"/>
    <property type="project" value="InterPro"/>
</dbReference>
<dbReference type="InterPro" id="IPR012675">
    <property type="entry name" value="Beta-grasp_dom_sf"/>
</dbReference>
<dbReference type="CDD" id="cd00207">
    <property type="entry name" value="fer2"/>
    <property type="match status" value="1"/>
</dbReference>
<dbReference type="RefSeq" id="WP_082442704.1">
    <property type="nucleotide sequence ID" value="NZ_CANMGD010000001.1"/>
</dbReference>
<dbReference type="GO" id="GO:0016020">
    <property type="term" value="C:membrane"/>
    <property type="evidence" value="ECO:0007669"/>
    <property type="project" value="InterPro"/>
</dbReference>
<dbReference type="AlphaFoldDB" id="A0A0M6ZE60"/>
<dbReference type="GeneID" id="97670605"/>
<feature type="transmembrane region" description="Helical" evidence="2">
    <location>
        <begin position="53"/>
        <end position="73"/>
    </location>
</feature>
<keyword evidence="5" id="KW-1185">Reference proteome</keyword>
<keyword evidence="2" id="KW-0472">Membrane</keyword>
<proteinExistence type="predicted"/>
<feature type="transmembrane region" description="Helical" evidence="2">
    <location>
        <begin position="12"/>
        <end position="33"/>
    </location>
</feature>
<feature type="transmembrane region" description="Helical" evidence="2">
    <location>
        <begin position="223"/>
        <end position="240"/>
    </location>
</feature>
<keyword evidence="2" id="KW-0812">Transmembrane</keyword>
<feature type="domain" description="2Fe-2S ferredoxin-type" evidence="3">
    <location>
        <begin position="247"/>
        <end position="343"/>
    </location>
</feature>
<evidence type="ECO:0000313" key="4">
    <source>
        <dbReference type="EMBL" id="CTQ72486.1"/>
    </source>
</evidence>
<protein>
    <submittedName>
        <fullName evidence="4">Na(+)-translocating NADH-quinone reductase subunit F</fullName>
    </submittedName>
</protein>
<evidence type="ECO:0000313" key="5">
    <source>
        <dbReference type="Proteomes" id="UP000049983"/>
    </source>
</evidence>
<dbReference type="STRING" id="311410.LA5095_00114"/>
<gene>
    <name evidence="4" type="ORF">LA5096_03255</name>
</gene>
<dbReference type="SUPFAM" id="SSF54292">
    <property type="entry name" value="2Fe-2S ferredoxin-like"/>
    <property type="match status" value="1"/>
</dbReference>
<feature type="transmembrane region" description="Helical" evidence="2">
    <location>
        <begin position="85"/>
        <end position="111"/>
    </location>
</feature>
<dbReference type="SUPFAM" id="SSF81343">
    <property type="entry name" value="Fumarate reductase respiratory complex transmembrane subunits"/>
    <property type="match status" value="1"/>
</dbReference>
<dbReference type="PROSITE" id="PS51085">
    <property type="entry name" value="2FE2S_FER_2"/>
    <property type="match status" value="1"/>
</dbReference>
<dbReference type="Pfam" id="PF00111">
    <property type="entry name" value="Fer2"/>
    <property type="match status" value="1"/>
</dbReference>
<accession>A0A0M6ZE60</accession>
<reference evidence="5" key="1">
    <citation type="submission" date="2015-07" db="EMBL/GenBank/DDBJ databases">
        <authorList>
            <person name="Rodrigo-Torres Lidia"/>
            <person name="Arahal R.David."/>
        </authorList>
    </citation>
    <scope>NUCLEOTIDE SEQUENCE [LARGE SCALE GENOMIC DNA]</scope>
    <source>
        <strain evidence="5">CECT 5096</strain>
    </source>
</reference>
<dbReference type="Gene3D" id="1.20.1300.10">
    <property type="entry name" value="Fumarate reductase/succinate dehydrogenase, transmembrane subunit"/>
    <property type="match status" value="1"/>
</dbReference>
<organism evidence="4 5">
    <name type="scientific">Roseibium album</name>
    <dbReference type="NCBI Taxonomy" id="311410"/>
    <lineage>
        <taxon>Bacteria</taxon>
        <taxon>Pseudomonadati</taxon>
        <taxon>Pseudomonadota</taxon>
        <taxon>Alphaproteobacteria</taxon>
        <taxon>Hyphomicrobiales</taxon>
        <taxon>Stappiaceae</taxon>
        <taxon>Roseibium</taxon>
    </lineage>
</organism>
<dbReference type="InterPro" id="IPR034804">
    <property type="entry name" value="SQR/QFR_C/D"/>
</dbReference>
<feature type="transmembrane region" description="Helical" evidence="2">
    <location>
        <begin position="165"/>
        <end position="183"/>
    </location>
</feature>
<feature type="transmembrane region" description="Helical" evidence="2">
    <location>
        <begin position="131"/>
        <end position="153"/>
    </location>
</feature>
<dbReference type="InterPro" id="IPR036010">
    <property type="entry name" value="2Fe-2S_ferredoxin-like_sf"/>
</dbReference>
<feature type="region of interest" description="Disordered" evidence="1">
    <location>
        <begin position="355"/>
        <end position="374"/>
    </location>
</feature>
<sequence>MTLLNKLRIASGLVLFVFVLGHLLTLAFGLRSIEAMETAGRFLMGPWTNPVGGPILMLSFLLHGALGIWALFWRNRLFFNWGDSIQALLGIAIVPLLLPHIMGTVVGPAMTGATPSFKWVLAVYWMFVPHLGIQQVIALIVIWIHGCYGLFLWMQVQNWWGRISTVSYPFVVIVPVAALLGFVEAGKILLANSGNAEFMAPVRETATLYGQVGDQLWRIQDQILWAYAAIVAVVFAARAVRVWRKRPMVTLNYVDGPTIVRPAGLSLLETAQSRDTPHAALCGARGRCGSCAVRIVEGAGNLSPVGPIEAETLARRSAAPGDRLACQAMPVGGSVLVEPLFSPDITPIEYQELLRGEVPDPPVPEPASVGEGSQ</sequence>
<dbReference type="Gene3D" id="3.10.20.30">
    <property type="match status" value="1"/>
</dbReference>
<dbReference type="OrthoDB" id="341967at2"/>
<evidence type="ECO:0000256" key="2">
    <source>
        <dbReference type="SAM" id="Phobius"/>
    </source>
</evidence>
<evidence type="ECO:0000256" key="1">
    <source>
        <dbReference type="SAM" id="MobiDB-lite"/>
    </source>
</evidence>
<evidence type="ECO:0000259" key="3">
    <source>
        <dbReference type="PROSITE" id="PS51085"/>
    </source>
</evidence>
<dbReference type="InterPro" id="IPR001041">
    <property type="entry name" value="2Fe-2S_ferredoxin-type"/>
</dbReference>
<name>A0A0M6ZE60_9HYPH</name>
<dbReference type="EMBL" id="CXWC01000011">
    <property type="protein sequence ID" value="CTQ72486.1"/>
    <property type="molecule type" value="Genomic_DNA"/>
</dbReference>